<accession>A0AAV2T955</accession>
<comment type="subcellular location">
    <subcellularLocation>
        <location evidence="2">Cytoplasmic vesicle</location>
    </subcellularLocation>
    <subcellularLocation>
        <location evidence="1">Early endosome</location>
    </subcellularLocation>
    <subcellularLocation>
        <location evidence="3">Late endosome</location>
    </subcellularLocation>
</comment>
<evidence type="ECO:0000256" key="2">
    <source>
        <dbReference type="ARBA" id="ARBA00004541"/>
    </source>
</evidence>
<name>A0AAV2T955_CALDB</name>
<reference evidence="6" key="1">
    <citation type="submission" date="2024-06" db="EMBL/GenBank/DDBJ databases">
        <authorList>
            <person name="Liu X."/>
            <person name="Lenzi L."/>
            <person name="Haldenby T S."/>
            <person name="Uol C."/>
        </authorList>
    </citation>
    <scope>NUCLEOTIDE SEQUENCE</scope>
</reference>
<keyword evidence="5" id="KW-0968">Cytoplasmic vesicle</keyword>
<evidence type="ECO:0000256" key="3">
    <source>
        <dbReference type="ARBA" id="ARBA00004603"/>
    </source>
</evidence>
<dbReference type="Gene3D" id="1.10.150.780">
    <property type="entry name" value="Vps16, C-terminal region"/>
    <property type="match status" value="1"/>
</dbReference>
<gene>
    <name evidence="6" type="ORF">CDAUBV1_LOCUS6645</name>
</gene>
<keyword evidence="4" id="KW-0967">Endosome</keyword>
<evidence type="ECO:0000313" key="7">
    <source>
        <dbReference type="Proteomes" id="UP001497525"/>
    </source>
</evidence>
<dbReference type="GO" id="GO:0005769">
    <property type="term" value="C:early endosome"/>
    <property type="evidence" value="ECO:0007669"/>
    <property type="project" value="UniProtKB-SubCell"/>
</dbReference>
<dbReference type="PANTHER" id="PTHR13364">
    <property type="entry name" value="DEFECTIVE SPERMATOGENESIS PROTEIN 39"/>
    <property type="match status" value="1"/>
</dbReference>
<evidence type="ECO:0000256" key="5">
    <source>
        <dbReference type="ARBA" id="ARBA00023329"/>
    </source>
</evidence>
<organism evidence="6 7">
    <name type="scientific">Calicophoron daubneyi</name>
    <name type="common">Rumen fluke</name>
    <name type="synonym">Paramphistomum daubneyi</name>
    <dbReference type="NCBI Taxonomy" id="300641"/>
    <lineage>
        <taxon>Eukaryota</taxon>
        <taxon>Metazoa</taxon>
        <taxon>Spiralia</taxon>
        <taxon>Lophotrochozoa</taxon>
        <taxon>Platyhelminthes</taxon>
        <taxon>Trematoda</taxon>
        <taxon>Digenea</taxon>
        <taxon>Plagiorchiida</taxon>
        <taxon>Pronocephalata</taxon>
        <taxon>Paramphistomoidea</taxon>
        <taxon>Paramphistomidae</taxon>
        <taxon>Calicophoron</taxon>
    </lineage>
</organism>
<dbReference type="InterPro" id="IPR038132">
    <property type="entry name" value="Vps16_C_sf"/>
</dbReference>
<dbReference type="GO" id="GO:0007034">
    <property type="term" value="P:vacuolar transport"/>
    <property type="evidence" value="ECO:0007669"/>
    <property type="project" value="TreeGrafter"/>
</dbReference>
<dbReference type="EMBL" id="CAXLJL010000156">
    <property type="protein sequence ID" value="CAL5133401.1"/>
    <property type="molecule type" value="Genomic_DNA"/>
</dbReference>
<dbReference type="GO" id="GO:0006886">
    <property type="term" value="P:intracellular protein transport"/>
    <property type="evidence" value="ECO:0007669"/>
    <property type="project" value="TreeGrafter"/>
</dbReference>
<dbReference type="GO" id="GO:0005770">
    <property type="term" value="C:late endosome"/>
    <property type="evidence" value="ECO:0007669"/>
    <property type="project" value="UniProtKB-SubCell"/>
</dbReference>
<dbReference type="AlphaFoldDB" id="A0AAV2T955"/>
<comment type="caution">
    <text evidence="6">The sequence shown here is derived from an EMBL/GenBank/DDBJ whole genome shotgun (WGS) entry which is preliminary data.</text>
</comment>
<dbReference type="PANTHER" id="PTHR13364:SF6">
    <property type="entry name" value="SPERMATOGENESIS-DEFECTIVE PROTEIN 39 HOMOLOG"/>
    <property type="match status" value="1"/>
</dbReference>
<evidence type="ECO:0000313" key="6">
    <source>
        <dbReference type="EMBL" id="CAL5133401.1"/>
    </source>
</evidence>
<evidence type="ECO:0000256" key="4">
    <source>
        <dbReference type="ARBA" id="ARBA00022753"/>
    </source>
</evidence>
<proteinExistence type="predicted"/>
<protein>
    <submittedName>
        <fullName evidence="6">Uncharacterized protein</fullName>
    </submittedName>
</protein>
<evidence type="ECO:0000256" key="1">
    <source>
        <dbReference type="ARBA" id="ARBA00004412"/>
    </source>
</evidence>
<sequence length="475" mass="54907">MFEDTSWDDSEVQGFQFDWDDSHQCQNTNPFIDDCNFVLANTFVDQEAITAEVEGQMCAMCHKLIKEAILYEKNCAFCSEYCWRSLLCAALDDFAVGGMSAWPLDTFISYAAKSFLLDLATKSYDGNMIVKILHQFQLSLSQETFRRLLLENRVAFNHFTNFARKTGQHEVLHEFLMAKGDTERAKIQPYQQITCELDTIDSTNADELVHRLRIFAMTELDNNPKLALLHKATVQLAELLQFQYQYQSEWNRFCQNLAVSNSASESGTNLPTDSLLAVPLSETIRACAWMDGSLSNGTRADHLRTQFKVSDDQFKWLSIEPLVMSENWAELDSVLLEKKLLKRRVRTKLPNDRLVLYLHSLNAPPDIIGSYLSYSNDTDELIETALRLNMYQIALDCCLKTRNPQVMRELLSRIPKKEPESAKIVHYLSIPIKKRIFLSWRSRNNKLRRNERELDCKRSQSGLHLVLRTSIYFDK</sequence>
<dbReference type="Proteomes" id="UP001497525">
    <property type="component" value="Unassembled WGS sequence"/>
</dbReference>
<dbReference type="InterPro" id="IPR040057">
    <property type="entry name" value="Spe-39"/>
</dbReference>